<evidence type="ECO:0000313" key="2">
    <source>
        <dbReference type="EMBL" id="MFC4306337.1"/>
    </source>
</evidence>
<evidence type="ECO:0000259" key="1">
    <source>
        <dbReference type="Pfam" id="PF07581"/>
    </source>
</evidence>
<accession>A0ABV8SFV3</accession>
<proteinExistence type="predicted"/>
<reference evidence="3" key="1">
    <citation type="journal article" date="2019" name="Int. J. Syst. Evol. Microbiol.">
        <title>The Global Catalogue of Microorganisms (GCM) 10K type strain sequencing project: providing services to taxonomists for standard genome sequencing and annotation.</title>
        <authorList>
            <consortium name="The Broad Institute Genomics Platform"/>
            <consortium name="The Broad Institute Genome Sequencing Center for Infectious Disease"/>
            <person name="Wu L."/>
            <person name="Ma J."/>
        </authorList>
    </citation>
    <scope>NUCLEOTIDE SEQUENCE [LARGE SCALE GENOMIC DNA]</scope>
    <source>
        <strain evidence="3">CGMCC 4.1641</strain>
    </source>
</reference>
<dbReference type="EMBL" id="JBHSED010000058">
    <property type="protein sequence ID" value="MFC4306337.1"/>
    <property type="molecule type" value="Genomic_DNA"/>
</dbReference>
<dbReference type="Proteomes" id="UP001595755">
    <property type="component" value="Unassembled WGS sequence"/>
</dbReference>
<name>A0ABV8SFV3_9BACL</name>
<protein>
    <submittedName>
        <fullName evidence="2">GLUG motif-containing protein</fullName>
    </submittedName>
</protein>
<feature type="domain" description="GLUG" evidence="1">
    <location>
        <begin position="11"/>
        <end position="33"/>
    </location>
</feature>
<comment type="caution">
    <text evidence="2">The sequence shown here is derived from an EMBL/GenBank/DDBJ whole genome shotgun (WGS) entry which is preliminary data.</text>
</comment>
<dbReference type="InterPro" id="IPR011493">
    <property type="entry name" value="GLUG"/>
</dbReference>
<sequence>MDISSSNIHAQVGGLAGHFSRGTIEYSSASGEIDAGDGDLTADISPMRQAFRRGLRIMSMPPASAEF</sequence>
<gene>
    <name evidence="2" type="ORF">ACFO1S_23210</name>
</gene>
<keyword evidence="3" id="KW-1185">Reference proteome</keyword>
<dbReference type="Pfam" id="PF07581">
    <property type="entry name" value="Glug"/>
    <property type="match status" value="1"/>
</dbReference>
<evidence type="ECO:0000313" key="3">
    <source>
        <dbReference type="Proteomes" id="UP001595755"/>
    </source>
</evidence>
<organism evidence="2 3">
    <name type="scientific">Cohnella boryungensis</name>
    <dbReference type="NCBI Taxonomy" id="768479"/>
    <lineage>
        <taxon>Bacteria</taxon>
        <taxon>Bacillati</taxon>
        <taxon>Bacillota</taxon>
        <taxon>Bacilli</taxon>
        <taxon>Bacillales</taxon>
        <taxon>Paenibacillaceae</taxon>
        <taxon>Cohnella</taxon>
    </lineage>
</organism>